<proteinExistence type="inferred from homology"/>
<dbReference type="Gene3D" id="3.90.1510.10">
    <property type="entry name" value="Glycerate kinase, domain 2"/>
    <property type="match status" value="1"/>
</dbReference>
<keyword evidence="2 4" id="KW-0808">Transferase</keyword>
<evidence type="ECO:0000256" key="4">
    <source>
        <dbReference type="PIRNR" id="PIRNR006078"/>
    </source>
</evidence>
<dbReference type="eggNOG" id="COG1929">
    <property type="taxonomic scope" value="Bacteria"/>
</dbReference>
<dbReference type="InterPro" id="IPR004381">
    <property type="entry name" value="Glycerate_kinase"/>
</dbReference>
<dbReference type="PANTHER" id="PTHR21599">
    <property type="entry name" value="GLYCERATE KINASE"/>
    <property type="match status" value="1"/>
</dbReference>
<reference evidence="5 6" key="1">
    <citation type="journal article" date="2014" name="Genome Announc.">
        <title>Draft Genome Sequence of the Boron-Tolerant and Moderately Halotolerant Bacterium Gracilibacillus boraciitolerans JCM 21714T.</title>
        <authorList>
            <person name="Ahmed I."/>
            <person name="Oshima K."/>
            <person name="Suda W."/>
            <person name="Kitamura K."/>
            <person name="Iida T."/>
            <person name="Ohmori Y."/>
            <person name="Fujiwara T."/>
            <person name="Hattori M."/>
            <person name="Ohkuma M."/>
        </authorList>
    </citation>
    <scope>NUCLEOTIDE SEQUENCE [LARGE SCALE GENOMIC DNA]</scope>
    <source>
        <strain evidence="5 6">JCM 21714</strain>
    </source>
</reference>
<keyword evidence="6" id="KW-1185">Reference proteome</keyword>
<evidence type="ECO:0000313" key="6">
    <source>
        <dbReference type="Proteomes" id="UP000019102"/>
    </source>
</evidence>
<dbReference type="Proteomes" id="UP000019102">
    <property type="component" value="Unassembled WGS sequence"/>
</dbReference>
<evidence type="ECO:0000256" key="1">
    <source>
        <dbReference type="ARBA" id="ARBA00006284"/>
    </source>
</evidence>
<dbReference type="InterPro" id="IPR018193">
    <property type="entry name" value="Glyc_kinase_flavodox-like_fold"/>
</dbReference>
<comment type="similarity">
    <text evidence="1 4">Belongs to the glycerate kinase type-1 family.</text>
</comment>
<dbReference type="STRING" id="1298598.JCM21714_910"/>
<dbReference type="PIRSF" id="PIRSF006078">
    <property type="entry name" value="GlxK"/>
    <property type="match status" value="1"/>
</dbReference>
<dbReference type="NCBIfam" id="TIGR00045">
    <property type="entry name" value="glycerate kinase"/>
    <property type="match status" value="1"/>
</dbReference>
<evidence type="ECO:0000313" key="5">
    <source>
        <dbReference type="EMBL" id="GAE91939.1"/>
    </source>
</evidence>
<dbReference type="InterPro" id="IPR036129">
    <property type="entry name" value="Glycerate_kinase_sf"/>
</dbReference>
<dbReference type="GO" id="GO:0031388">
    <property type="term" value="P:organic acid phosphorylation"/>
    <property type="evidence" value="ECO:0007669"/>
    <property type="project" value="UniProtKB-UniRule"/>
</dbReference>
<dbReference type="SUPFAM" id="SSF110738">
    <property type="entry name" value="Glycerate kinase I"/>
    <property type="match status" value="1"/>
</dbReference>
<evidence type="ECO:0000256" key="3">
    <source>
        <dbReference type="ARBA" id="ARBA00022777"/>
    </source>
</evidence>
<dbReference type="GO" id="GO:0008887">
    <property type="term" value="F:glycerate kinase activity"/>
    <property type="evidence" value="ECO:0007669"/>
    <property type="project" value="UniProtKB-UniRule"/>
</dbReference>
<sequence>MGGENYMKIVIAPDSYKGSLTATEVAITISDAILETGDHQVICKPMADGGEGTIDAILSASNGENIKLSTSGPLGNTINTNYAMINNSTAVIETALHAGLYQVPTDQRNPDHTTTYGIGEAILDAMDKGCKQIVVGLGGSATNDGGLGLLQALGLKVYNKLGNQLDKYGQDLLKIDSVDVSNLDPRLKTIDFRIACDVENPLYGEMGASAVYGPQKGATPNQVLEYDQALKKYARLIEAILGHEWHDTPGAGAAGGLGFAFLAIGGKLESGGAKLIAESINLEETIKSADLVITGEGQSDEQTLYGKAPGYVADVAHLYNVPTILISGSLGENNQALRDKFAGCFSIVNRPLSLEDCMKNTRTLLAEQTKQIMTLIHKTRAR</sequence>
<evidence type="ECO:0000256" key="2">
    <source>
        <dbReference type="ARBA" id="ARBA00022679"/>
    </source>
</evidence>
<name>W4VGS1_9BACI</name>
<dbReference type="Pfam" id="PF02595">
    <property type="entry name" value="Gly_kinase"/>
    <property type="match status" value="1"/>
</dbReference>
<organism evidence="5 6">
    <name type="scientific">Gracilibacillus boraciitolerans JCM 21714</name>
    <dbReference type="NCBI Taxonomy" id="1298598"/>
    <lineage>
        <taxon>Bacteria</taxon>
        <taxon>Bacillati</taxon>
        <taxon>Bacillota</taxon>
        <taxon>Bacilli</taxon>
        <taxon>Bacillales</taxon>
        <taxon>Bacillaceae</taxon>
        <taxon>Gracilibacillus</taxon>
    </lineage>
</organism>
<comment type="caution">
    <text evidence="5">The sequence shown here is derived from an EMBL/GenBank/DDBJ whole genome shotgun (WGS) entry which is preliminary data.</text>
</comment>
<dbReference type="AlphaFoldDB" id="W4VGS1"/>
<dbReference type="PANTHER" id="PTHR21599:SF0">
    <property type="entry name" value="GLYCERATE KINASE"/>
    <property type="match status" value="1"/>
</dbReference>
<dbReference type="InterPro" id="IPR018197">
    <property type="entry name" value="Glycerate_kinase_RE-like"/>
</dbReference>
<protein>
    <submittedName>
        <fullName evidence="5">Glycerate kinase</fullName>
    </submittedName>
</protein>
<gene>
    <name evidence="5" type="ORF">JCM21714_910</name>
</gene>
<dbReference type="EMBL" id="BAVS01000002">
    <property type="protein sequence ID" value="GAE91939.1"/>
    <property type="molecule type" value="Genomic_DNA"/>
</dbReference>
<keyword evidence="3 4" id="KW-0418">Kinase</keyword>
<accession>W4VGS1</accession>
<dbReference type="Gene3D" id="3.40.50.10350">
    <property type="entry name" value="Glycerate kinase, domain 1"/>
    <property type="match status" value="1"/>
</dbReference>